<dbReference type="OrthoDB" id="5769308at2"/>
<dbReference type="Gene3D" id="1.20.1220.20">
    <property type="entry name" value="Uncharcterised protein PF01724"/>
    <property type="match status" value="1"/>
</dbReference>
<dbReference type="AlphaFoldDB" id="A0A480AGG6"/>
<dbReference type="PANTHER" id="PTHR34235:SF3">
    <property type="entry name" value="SLR1203 PROTEIN"/>
    <property type="match status" value="1"/>
</dbReference>
<evidence type="ECO:0000313" key="2">
    <source>
        <dbReference type="Proteomes" id="UP000299367"/>
    </source>
</evidence>
<dbReference type="PANTHER" id="PTHR34235">
    <property type="entry name" value="SLR1203 PROTEIN-RELATED"/>
    <property type="match status" value="1"/>
</dbReference>
<dbReference type="Pfam" id="PF01724">
    <property type="entry name" value="DUF29"/>
    <property type="match status" value="1"/>
</dbReference>
<dbReference type="Proteomes" id="UP000299367">
    <property type="component" value="Unassembled WGS sequence"/>
</dbReference>
<dbReference type="RefSeq" id="WP_137908346.1">
    <property type="nucleotide sequence ID" value="NZ_BJCF01000027.1"/>
</dbReference>
<proteinExistence type="predicted"/>
<name>A0A480AGG6_9CYAN</name>
<evidence type="ECO:0008006" key="3">
    <source>
        <dbReference type="Google" id="ProtNLM"/>
    </source>
</evidence>
<comment type="caution">
    <text evidence="1">The sequence shown here is derived from an EMBL/GenBank/DDBJ whole genome shotgun (WGS) entry which is preliminary data.</text>
</comment>
<evidence type="ECO:0000313" key="1">
    <source>
        <dbReference type="EMBL" id="GCL42783.1"/>
    </source>
</evidence>
<gene>
    <name evidence="1" type="ORF">NIES80_24910</name>
</gene>
<reference evidence="2" key="1">
    <citation type="submission" date="2019-02" db="EMBL/GenBank/DDBJ databases">
        <title>Draft genome sequence of Dolichospermum planctonicum NIES-80.</title>
        <authorList>
            <person name="Yamaguchi H."/>
            <person name="Suzuki S."/>
            <person name="Kawachi M."/>
        </authorList>
    </citation>
    <scope>NUCLEOTIDE SEQUENCE [LARGE SCALE GENOMIC DNA]</scope>
    <source>
        <strain evidence="2">NIES-80</strain>
    </source>
</reference>
<organism evidence="1 2">
    <name type="scientific">Dolichospermum planctonicum</name>
    <dbReference type="NCBI Taxonomy" id="136072"/>
    <lineage>
        <taxon>Bacteria</taxon>
        <taxon>Bacillati</taxon>
        <taxon>Cyanobacteriota</taxon>
        <taxon>Cyanophyceae</taxon>
        <taxon>Nostocales</taxon>
        <taxon>Aphanizomenonaceae</taxon>
        <taxon>Dolichospermum</taxon>
    </lineage>
</organism>
<dbReference type="InterPro" id="IPR002636">
    <property type="entry name" value="DUF29"/>
</dbReference>
<protein>
    <recommendedName>
        <fullName evidence="3">DUF29 domain-containing protein</fullName>
    </recommendedName>
</protein>
<sequence>MLDSQQELNTLYHQDLYQWIETTIHKIQHQNLDQLDWENLILELEDLGNSQKYELESRLLVLFEHLLKLAYWQEEREYNSRGWKGTIIEQRKQIQKLLKRNPSLKPFWLEIFSETYLDARDITIVKTGLDAEVFPREVFCTPEQAIDENWQPNIV</sequence>
<accession>A0A480AGG6</accession>
<dbReference type="EMBL" id="BJCF01000027">
    <property type="protein sequence ID" value="GCL42783.1"/>
    <property type="molecule type" value="Genomic_DNA"/>
</dbReference>